<comment type="caution">
    <text evidence="1">The sequence shown here is derived from an EMBL/GenBank/DDBJ whole genome shotgun (WGS) entry which is preliminary data.</text>
</comment>
<sequence>MRSFAQNDRIFAAQLAFCCAVGIDRSLAIAIGFRSRVRIAEQINRRHPSFTTSVPDHPTLRHQIGQEERREMLLQNSHQFGQHAKITAKSLQSQFGQKCDIKKAGNSYASASLTTPGLRSVTTVRTSFVEKPPHCAFPALPSLRPGGADVGLASLAFRVGTAGRHPATGLSHAATSLSPSFSDLSRMAASSRNSRDALRVRRLFASLTKNQCLGGFVPQKMADFLSANKKGHLAVAC</sequence>
<reference evidence="1 2" key="1">
    <citation type="submission" date="2019-02" db="EMBL/GenBank/DDBJ databases">
        <title>Deep-cultivation of Planctomycetes and their phenomic and genomic characterization uncovers novel biology.</title>
        <authorList>
            <person name="Wiegand S."/>
            <person name="Jogler M."/>
            <person name="Boedeker C."/>
            <person name="Pinto D."/>
            <person name="Vollmers J."/>
            <person name="Rivas-Marin E."/>
            <person name="Kohn T."/>
            <person name="Peeters S.H."/>
            <person name="Heuer A."/>
            <person name="Rast P."/>
            <person name="Oberbeckmann S."/>
            <person name="Bunk B."/>
            <person name="Jeske O."/>
            <person name="Meyerdierks A."/>
            <person name="Storesund J.E."/>
            <person name="Kallscheuer N."/>
            <person name="Luecker S."/>
            <person name="Lage O.M."/>
            <person name="Pohl T."/>
            <person name="Merkel B.J."/>
            <person name="Hornburger P."/>
            <person name="Mueller R.-W."/>
            <person name="Bruemmer F."/>
            <person name="Labrenz M."/>
            <person name="Spormann A.M."/>
            <person name="Op Den Camp H."/>
            <person name="Overmann J."/>
            <person name="Amann R."/>
            <person name="Jetten M.S.M."/>
            <person name="Mascher T."/>
            <person name="Medema M.H."/>
            <person name="Devos D.P."/>
            <person name="Kaster A.-K."/>
            <person name="Ovreas L."/>
            <person name="Rohde M."/>
            <person name="Galperin M.Y."/>
            <person name="Jogler C."/>
        </authorList>
    </citation>
    <scope>NUCLEOTIDE SEQUENCE [LARGE SCALE GENOMIC DNA]</scope>
    <source>
        <strain evidence="1 2">CA85</strain>
    </source>
</reference>
<evidence type="ECO:0000313" key="1">
    <source>
        <dbReference type="EMBL" id="TWT75089.1"/>
    </source>
</evidence>
<protein>
    <submittedName>
        <fullName evidence="1">Uncharacterized protein</fullName>
    </submittedName>
</protein>
<evidence type="ECO:0000313" key="2">
    <source>
        <dbReference type="Proteomes" id="UP000318053"/>
    </source>
</evidence>
<accession>A0A5C5YJU8</accession>
<gene>
    <name evidence="1" type="ORF">CA85_03770</name>
</gene>
<keyword evidence="2" id="KW-1185">Reference proteome</keyword>
<proteinExistence type="predicted"/>
<organism evidence="1 2">
    <name type="scientific">Allorhodopirellula solitaria</name>
    <dbReference type="NCBI Taxonomy" id="2527987"/>
    <lineage>
        <taxon>Bacteria</taxon>
        <taxon>Pseudomonadati</taxon>
        <taxon>Planctomycetota</taxon>
        <taxon>Planctomycetia</taxon>
        <taxon>Pirellulales</taxon>
        <taxon>Pirellulaceae</taxon>
        <taxon>Allorhodopirellula</taxon>
    </lineage>
</organism>
<name>A0A5C5YJU8_9BACT</name>
<dbReference type="Proteomes" id="UP000318053">
    <property type="component" value="Unassembled WGS sequence"/>
</dbReference>
<dbReference type="AlphaFoldDB" id="A0A5C5YJU8"/>
<dbReference type="EMBL" id="SJPK01000001">
    <property type="protein sequence ID" value="TWT75089.1"/>
    <property type="molecule type" value="Genomic_DNA"/>
</dbReference>